<dbReference type="EMBL" id="BMAV01012593">
    <property type="protein sequence ID" value="GFY59378.1"/>
    <property type="molecule type" value="Genomic_DNA"/>
</dbReference>
<comment type="caution">
    <text evidence="1">The sequence shown here is derived from an EMBL/GenBank/DDBJ whole genome shotgun (WGS) entry which is preliminary data.</text>
</comment>
<evidence type="ECO:0000313" key="1">
    <source>
        <dbReference type="EMBL" id="GFY59378.1"/>
    </source>
</evidence>
<organism evidence="1 2">
    <name type="scientific">Trichonephila inaurata madagascariensis</name>
    <dbReference type="NCBI Taxonomy" id="2747483"/>
    <lineage>
        <taxon>Eukaryota</taxon>
        <taxon>Metazoa</taxon>
        <taxon>Ecdysozoa</taxon>
        <taxon>Arthropoda</taxon>
        <taxon>Chelicerata</taxon>
        <taxon>Arachnida</taxon>
        <taxon>Araneae</taxon>
        <taxon>Araneomorphae</taxon>
        <taxon>Entelegynae</taxon>
        <taxon>Araneoidea</taxon>
        <taxon>Nephilidae</taxon>
        <taxon>Trichonephila</taxon>
        <taxon>Trichonephila inaurata</taxon>
    </lineage>
</organism>
<keyword evidence="2" id="KW-1185">Reference proteome</keyword>
<accession>A0A8X6XSF7</accession>
<reference evidence="1" key="1">
    <citation type="submission" date="2020-08" db="EMBL/GenBank/DDBJ databases">
        <title>Multicomponent nature underlies the extraordinary mechanical properties of spider dragline silk.</title>
        <authorList>
            <person name="Kono N."/>
            <person name="Nakamura H."/>
            <person name="Mori M."/>
            <person name="Yoshida Y."/>
            <person name="Ohtoshi R."/>
            <person name="Malay A.D."/>
            <person name="Moran D.A.P."/>
            <person name="Tomita M."/>
            <person name="Numata K."/>
            <person name="Arakawa K."/>
        </authorList>
    </citation>
    <scope>NUCLEOTIDE SEQUENCE</scope>
</reference>
<protein>
    <submittedName>
        <fullName evidence="1">Uncharacterized protein</fullName>
    </submittedName>
</protein>
<dbReference type="Proteomes" id="UP000886998">
    <property type="component" value="Unassembled WGS sequence"/>
</dbReference>
<proteinExistence type="predicted"/>
<gene>
    <name evidence="1" type="ORF">TNIN_492461</name>
</gene>
<evidence type="ECO:0000313" key="2">
    <source>
        <dbReference type="Proteomes" id="UP000886998"/>
    </source>
</evidence>
<name>A0A8X6XSF7_9ARAC</name>
<dbReference type="AlphaFoldDB" id="A0A8X6XSF7"/>
<sequence>MQNWKAPLTSRVCARSWKTGLHRDILDKPREIAVKEFRLAMGRDGHTDYFLRIDIFGSPLVGMFGSTRRLTGEKILQCLTSADGSLTLFSCYIVKSKASHQLKSLKAAQRITNTFRSSLGNPSVDEVF</sequence>